<dbReference type="SMART" id="SM00824">
    <property type="entry name" value="PKS_TE"/>
    <property type="match status" value="1"/>
</dbReference>
<proteinExistence type="inferred from homology"/>
<evidence type="ECO:0000256" key="1">
    <source>
        <dbReference type="ARBA" id="ARBA00007169"/>
    </source>
</evidence>
<name>A0A1H6DHR8_9ACTN</name>
<dbReference type="InterPro" id="IPR012223">
    <property type="entry name" value="TEII"/>
</dbReference>
<keyword evidence="2" id="KW-0378">Hydrolase</keyword>
<dbReference type="AlphaFoldDB" id="A0A1H6DHR8"/>
<feature type="domain" description="Thioesterase TesA-like" evidence="3">
    <location>
        <begin position="24"/>
        <end position="252"/>
    </location>
</feature>
<evidence type="ECO:0000313" key="5">
    <source>
        <dbReference type="Proteomes" id="UP000236754"/>
    </source>
</evidence>
<evidence type="ECO:0000259" key="3">
    <source>
        <dbReference type="SMART" id="SM00824"/>
    </source>
</evidence>
<dbReference type="OrthoDB" id="8480037at2"/>
<dbReference type="GO" id="GO:0008610">
    <property type="term" value="P:lipid biosynthetic process"/>
    <property type="evidence" value="ECO:0007669"/>
    <property type="project" value="TreeGrafter"/>
</dbReference>
<accession>A0A1H6DHR8</accession>
<dbReference type="Gene3D" id="3.40.50.1820">
    <property type="entry name" value="alpha/beta hydrolase"/>
    <property type="match status" value="1"/>
</dbReference>
<comment type="similarity">
    <text evidence="1">Belongs to the thioesterase family.</text>
</comment>
<dbReference type="GO" id="GO:0016787">
    <property type="term" value="F:hydrolase activity"/>
    <property type="evidence" value="ECO:0007669"/>
    <property type="project" value="UniProtKB-KW"/>
</dbReference>
<dbReference type="EMBL" id="FNVU01000015">
    <property type="protein sequence ID" value="SEG84363.1"/>
    <property type="molecule type" value="Genomic_DNA"/>
</dbReference>
<dbReference type="SUPFAM" id="SSF53474">
    <property type="entry name" value="alpha/beta-Hydrolases"/>
    <property type="match status" value="1"/>
</dbReference>
<gene>
    <name evidence="4" type="ORF">SAMN05216223_11561</name>
</gene>
<dbReference type="RefSeq" id="WP_103888983.1">
    <property type="nucleotide sequence ID" value="NZ_FNVU01000015.1"/>
</dbReference>
<dbReference type="InterPro" id="IPR001031">
    <property type="entry name" value="Thioesterase"/>
</dbReference>
<sequence>MQNSDSTAWLRDWSMDDQVELRVLCLPPAGGSSRLYRRWPHLLPPHVGVVSVELPGRGTRADEPAATTLEQIVPPLSRAAAGLLDRPLVVFGHSMGGAVGAELVRELRRSAGLVPDLLVAAGCEPPRSPRRKDDVDRLTDAGLRDFLAQAGGTPQELLANEEYLRMLMPVLRADLTVLAGRPVAPQAPPLDCPVRVYLGADDRSVSQERAARWQDESDGDFQIRIFPGGHFFVQESTDLVLARLGQDVAQVLRRARAATG</sequence>
<evidence type="ECO:0000313" key="4">
    <source>
        <dbReference type="EMBL" id="SEG84363.1"/>
    </source>
</evidence>
<protein>
    <submittedName>
        <fullName evidence="4">Surfactin synthase thioesterase subunit</fullName>
    </submittedName>
</protein>
<organism evidence="4 5">
    <name type="scientific">Actinacidiphila yanglinensis</name>
    <dbReference type="NCBI Taxonomy" id="310779"/>
    <lineage>
        <taxon>Bacteria</taxon>
        <taxon>Bacillati</taxon>
        <taxon>Actinomycetota</taxon>
        <taxon>Actinomycetes</taxon>
        <taxon>Kitasatosporales</taxon>
        <taxon>Streptomycetaceae</taxon>
        <taxon>Actinacidiphila</taxon>
    </lineage>
</organism>
<keyword evidence="5" id="KW-1185">Reference proteome</keyword>
<evidence type="ECO:0000256" key="2">
    <source>
        <dbReference type="ARBA" id="ARBA00022801"/>
    </source>
</evidence>
<dbReference type="InterPro" id="IPR020802">
    <property type="entry name" value="TesA-like"/>
</dbReference>
<dbReference type="PANTHER" id="PTHR11487:SF0">
    <property type="entry name" value="S-ACYL FATTY ACID SYNTHASE THIOESTERASE, MEDIUM CHAIN"/>
    <property type="match status" value="1"/>
</dbReference>
<dbReference type="Pfam" id="PF00975">
    <property type="entry name" value="Thioesterase"/>
    <property type="match status" value="1"/>
</dbReference>
<reference evidence="4 5" key="1">
    <citation type="submission" date="2016-10" db="EMBL/GenBank/DDBJ databases">
        <authorList>
            <person name="de Groot N.N."/>
        </authorList>
    </citation>
    <scope>NUCLEOTIDE SEQUENCE [LARGE SCALE GENOMIC DNA]</scope>
    <source>
        <strain evidence="4 5">CGMCC 4.2023</strain>
    </source>
</reference>
<dbReference type="PANTHER" id="PTHR11487">
    <property type="entry name" value="THIOESTERASE"/>
    <property type="match status" value="1"/>
</dbReference>
<dbReference type="InterPro" id="IPR029058">
    <property type="entry name" value="AB_hydrolase_fold"/>
</dbReference>
<dbReference type="Proteomes" id="UP000236754">
    <property type="component" value="Unassembled WGS sequence"/>
</dbReference>